<dbReference type="EMBL" id="JARKIF010000008">
    <property type="protein sequence ID" value="KAJ7632314.1"/>
    <property type="molecule type" value="Genomic_DNA"/>
</dbReference>
<feature type="compositionally biased region" description="Polar residues" evidence="1">
    <location>
        <begin position="464"/>
        <end position="477"/>
    </location>
</feature>
<reference evidence="2" key="1">
    <citation type="submission" date="2023-03" db="EMBL/GenBank/DDBJ databases">
        <title>Massive genome expansion in bonnet fungi (Mycena s.s.) driven by repeated elements and novel gene families across ecological guilds.</title>
        <authorList>
            <consortium name="Lawrence Berkeley National Laboratory"/>
            <person name="Harder C.B."/>
            <person name="Miyauchi S."/>
            <person name="Viragh M."/>
            <person name="Kuo A."/>
            <person name="Thoen E."/>
            <person name="Andreopoulos B."/>
            <person name="Lu D."/>
            <person name="Skrede I."/>
            <person name="Drula E."/>
            <person name="Henrissat B."/>
            <person name="Morin E."/>
            <person name="Kohler A."/>
            <person name="Barry K."/>
            <person name="LaButti K."/>
            <person name="Morin E."/>
            <person name="Salamov A."/>
            <person name="Lipzen A."/>
            <person name="Mereny Z."/>
            <person name="Hegedus B."/>
            <person name="Baldrian P."/>
            <person name="Stursova M."/>
            <person name="Weitz H."/>
            <person name="Taylor A."/>
            <person name="Grigoriev I.V."/>
            <person name="Nagy L.G."/>
            <person name="Martin F."/>
            <person name="Kauserud H."/>
        </authorList>
    </citation>
    <scope>NUCLEOTIDE SEQUENCE</scope>
    <source>
        <strain evidence="2">9284</strain>
    </source>
</reference>
<evidence type="ECO:0000313" key="2">
    <source>
        <dbReference type="EMBL" id="KAJ7632314.1"/>
    </source>
</evidence>
<feature type="region of interest" description="Disordered" evidence="1">
    <location>
        <begin position="433"/>
        <end position="492"/>
    </location>
</feature>
<dbReference type="Proteomes" id="UP001221142">
    <property type="component" value="Unassembled WGS sequence"/>
</dbReference>
<evidence type="ECO:0000313" key="3">
    <source>
        <dbReference type="Proteomes" id="UP001221142"/>
    </source>
</evidence>
<comment type="caution">
    <text evidence="2">The sequence shown here is derived from an EMBL/GenBank/DDBJ whole genome shotgun (WGS) entry which is preliminary data.</text>
</comment>
<keyword evidence="3" id="KW-1185">Reference proteome</keyword>
<sequence length="492" mass="53399">MRFFKFLHRRSKSDSSIPKPPPPTDHILNRPQSLDAAQAAIFAAAVPTCPQTFVFPTPANASSAIFELETTNARLRSDAAIRAADCAKLESQLQVSRADVFKQLHRNSSLQRQAQADKLEIDKLTGKLAQYERFLALLINVGLHQRVLGDAHAAMRAGIDTDEALVDAIKEAAAVPTSPWSTIIAGVTGPRTPDEYRSSLNMTLKARRELRDTKKVAKFWKRVAQEDGRSGIVTPSVSSISSINEPLPAERQKAVDELISSRRRTSLNSQDADVTPGNSETPCLSPLASDSLKSEVASLSSNARLFKRSSSKPTRPVLGQRDINVAAGSSLRPSKGKPRTGMKDENVGQVTEHSSGCCDPALSSFQVQKTGQPPLSVPHVVPSFSKHSICSNFLGPLGRIEEEREEATEIGLAEESSLTTWCLLDPPDVDSSFTRDASASNKGEADISTIPKTSRLPRPVFNRVTRTSSSKPQTTILKPTGTAASRRRIVHT</sequence>
<protein>
    <submittedName>
        <fullName evidence="2">Uncharacterized protein</fullName>
    </submittedName>
</protein>
<proteinExistence type="predicted"/>
<feature type="region of interest" description="Disordered" evidence="1">
    <location>
        <begin position="261"/>
        <end position="286"/>
    </location>
</feature>
<organism evidence="2 3">
    <name type="scientific">Roridomyces roridus</name>
    <dbReference type="NCBI Taxonomy" id="1738132"/>
    <lineage>
        <taxon>Eukaryota</taxon>
        <taxon>Fungi</taxon>
        <taxon>Dikarya</taxon>
        <taxon>Basidiomycota</taxon>
        <taxon>Agaricomycotina</taxon>
        <taxon>Agaricomycetes</taxon>
        <taxon>Agaricomycetidae</taxon>
        <taxon>Agaricales</taxon>
        <taxon>Marasmiineae</taxon>
        <taxon>Mycenaceae</taxon>
        <taxon>Roridomyces</taxon>
    </lineage>
</organism>
<feature type="region of interest" description="Disordered" evidence="1">
    <location>
        <begin position="306"/>
        <end position="343"/>
    </location>
</feature>
<accession>A0AAD7FM36</accession>
<name>A0AAD7FM36_9AGAR</name>
<dbReference type="AlphaFoldDB" id="A0AAD7FM36"/>
<evidence type="ECO:0000256" key="1">
    <source>
        <dbReference type="SAM" id="MobiDB-lite"/>
    </source>
</evidence>
<gene>
    <name evidence="2" type="ORF">FB45DRAFT_1145918</name>
</gene>
<feature type="compositionally biased region" description="Polar residues" evidence="1">
    <location>
        <begin position="266"/>
        <end position="282"/>
    </location>
</feature>